<feature type="transmembrane region" description="Helical" evidence="1">
    <location>
        <begin position="484"/>
        <end position="503"/>
    </location>
</feature>
<feature type="transmembrane region" description="Helical" evidence="1">
    <location>
        <begin position="627"/>
        <end position="646"/>
    </location>
</feature>
<feature type="transmembrane region" description="Helical" evidence="1">
    <location>
        <begin position="171"/>
        <end position="189"/>
    </location>
</feature>
<dbReference type="AlphaFoldDB" id="A0A225W4C0"/>
<accession>A0A225W4C0</accession>
<feature type="transmembrane region" description="Helical" evidence="1">
    <location>
        <begin position="317"/>
        <end position="341"/>
    </location>
</feature>
<keyword evidence="1" id="KW-0812">Transmembrane</keyword>
<feature type="transmembrane region" description="Helical" evidence="1">
    <location>
        <begin position="523"/>
        <end position="545"/>
    </location>
</feature>
<proteinExistence type="predicted"/>
<dbReference type="Proteomes" id="UP000198211">
    <property type="component" value="Unassembled WGS sequence"/>
</dbReference>
<keyword evidence="1" id="KW-1133">Transmembrane helix</keyword>
<feature type="transmembrane region" description="Helical" evidence="1">
    <location>
        <begin position="225"/>
        <end position="241"/>
    </location>
</feature>
<feature type="transmembrane region" description="Helical" evidence="1">
    <location>
        <begin position="557"/>
        <end position="577"/>
    </location>
</feature>
<reference evidence="3" key="1">
    <citation type="submission" date="2017-03" db="EMBL/GenBank/DDBJ databases">
        <title>Phytopthora megakarya and P. palmivora, two closely related causual agents of cacao black pod achieved similar genome size and gene model numbers by different mechanisms.</title>
        <authorList>
            <person name="Ali S."/>
            <person name="Shao J."/>
            <person name="Larry D.J."/>
            <person name="Kronmiller B."/>
            <person name="Shen D."/>
            <person name="Strem M.D."/>
            <person name="Melnick R.L."/>
            <person name="Guiltinan M.J."/>
            <person name="Tyler B.M."/>
            <person name="Meinhardt L.W."/>
            <person name="Bailey B.A."/>
        </authorList>
    </citation>
    <scope>NUCLEOTIDE SEQUENCE [LARGE SCALE GENOMIC DNA]</scope>
    <source>
        <strain evidence="3">zdho120</strain>
    </source>
</reference>
<feature type="transmembrane region" description="Helical" evidence="1">
    <location>
        <begin position="253"/>
        <end position="272"/>
    </location>
</feature>
<dbReference type="OrthoDB" id="68488at2759"/>
<evidence type="ECO:0000256" key="1">
    <source>
        <dbReference type="SAM" id="Phobius"/>
    </source>
</evidence>
<keyword evidence="3" id="KW-1185">Reference proteome</keyword>
<keyword evidence="1" id="KW-0472">Membrane</keyword>
<feature type="transmembrane region" description="Helical" evidence="1">
    <location>
        <begin position="597"/>
        <end position="615"/>
    </location>
</feature>
<name>A0A225W4C0_9STRA</name>
<protein>
    <recommendedName>
        <fullName evidence="4">Transmembrane protein</fullName>
    </recommendedName>
</protein>
<organism evidence="2 3">
    <name type="scientific">Phytophthora megakarya</name>
    <dbReference type="NCBI Taxonomy" id="4795"/>
    <lineage>
        <taxon>Eukaryota</taxon>
        <taxon>Sar</taxon>
        <taxon>Stramenopiles</taxon>
        <taxon>Oomycota</taxon>
        <taxon>Peronosporomycetes</taxon>
        <taxon>Peronosporales</taxon>
        <taxon>Peronosporaceae</taxon>
        <taxon>Phytophthora</taxon>
    </lineage>
</organism>
<evidence type="ECO:0000313" key="3">
    <source>
        <dbReference type="Proteomes" id="UP000198211"/>
    </source>
</evidence>
<sequence length="777" mass="88359">MWKCSHPLNESLPAVRLWDHIDIRYQSLRQRYPTLDLDVTLLSSQRLSSTSGVLSSTYYNYEAHEITVLTRGRSCSEPKTQSAINTSIPTCTTIFVDDFRYERDTVRTNLVEWYPIIAFLRGGAQTYVWIRLVLLIYGAHSSAKRLSTVKTGSSSHVMSTLSIVFKIPFEVIVYSSLLPVCGYVIAQLLDSSFMDIYLDSYWAAVGGTIKINLVTFLRSTAVQMRNVWLLALLVTFAMFVVRNPRDYWGERRPAIRGLVISFTSTLTVFGPYKPTTLRDTNIIKLFVLSGEGQIMDIIRSNSIQFNFSSYFFDVSPVMLAFCIGVVIGLAVTITFMEFVMLRSIGSHHETRDIILSSTTTLYLYRIRLPSATFKYNLHSYVIILPYAEHEMEEQTGFCPRYFQLLDSANSRDVCAMRSTFYNYEALEMVVLTRGSANTSAKLNSTMCTTVFVDDYRYERDIVQTNLVDWYWIISMLRGGAQTYVWIRVLLLGYGSYVVAGQSVDQKSKFISRLVTAISIVLKIPFQVIVYSSLVPVSAYVVALLLDSSFIDIFLESQYQMGAIYLSSFIDIFLESYWASVGGAVNIKWVPFIQTTSVQMRGVWFLALFASALLFVMRRSRYLDDGIFGIRGLLISFTSSLTVFGPYKSVFYRDMDITDVFRVPDEGPTMDIVQSAYSSDCFNSSSYIFDSSAKTLMNIAMMTDPWSFFWLRVIGIQLYLYKIRPPQPASWDIGSYAVVLPYAPDEMEERTGLNRNDYQLLDSASSRDVPTSVLLQCG</sequence>
<gene>
    <name evidence="2" type="ORF">PHMEG_00015251</name>
</gene>
<evidence type="ECO:0008006" key="4">
    <source>
        <dbReference type="Google" id="ProtNLM"/>
    </source>
</evidence>
<evidence type="ECO:0000313" key="2">
    <source>
        <dbReference type="EMBL" id="OWZ11690.1"/>
    </source>
</evidence>
<comment type="caution">
    <text evidence="2">The sequence shown here is derived from an EMBL/GenBank/DDBJ whole genome shotgun (WGS) entry which is preliminary data.</text>
</comment>
<dbReference type="EMBL" id="NBNE01002053">
    <property type="protein sequence ID" value="OWZ11690.1"/>
    <property type="molecule type" value="Genomic_DNA"/>
</dbReference>